<dbReference type="AlphaFoldDB" id="A0A1A6C6X6"/>
<gene>
    <name evidence="2" type="ORF">Thpro_020030</name>
</gene>
<dbReference type="EMBL" id="JQSG02000001">
    <property type="protein sequence ID" value="OBS10314.1"/>
    <property type="molecule type" value="Genomic_DNA"/>
</dbReference>
<evidence type="ECO:0000259" key="1">
    <source>
        <dbReference type="PROSITE" id="PS50006"/>
    </source>
</evidence>
<dbReference type="Gene3D" id="2.60.200.20">
    <property type="match status" value="2"/>
</dbReference>
<protein>
    <submittedName>
        <fullName evidence="2">FHA domain-containing protein</fullName>
    </submittedName>
</protein>
<accession>A0A1A6C6X6</accession>
<dbReference type="OrthoDB" id="151099at2"/>
<dbReference type="Proteomes" id="UP000029273">
    <property type="component" value="Unassembled WGS sequence"/>
</dbReference>
<dbReference type="InterPro" id="IPR008984">
    <property type="entry name" value="SMAD_FHA_dom_sf"/>
</dbReference>
<dbReference type="SUPFAM" id="SSF49879">
    <property type="entry name" value="SMAD/FHA domain"/>
    <property type="match status" value="2"/>
</dbReference>
<name>A0A1A6C6X6_9GAMM</name>
<organism evidence="2 3">
    <name type="scientific">Acidihalobacter prosperus</name>
    <dbReference type="NCBI Taxonomy" id="160660"/>
    <lineage>
        <taxon>Bacteria</taxon>
        <taxon>Pseudomonadati</taxon>
        <taxon>Pseudomonadota</taxon>
        <taxon>Gammaproteobacteria</taxon>
        <taxon>Chromatiales</taxon>
        <taxon>Ectothiorhodospiraceae</taxon>
        <taxon>Acidihalobacter</taxon>
    </lineage>
</organism>
<dbReference type="InterPro" id="IPR000253">
    <property type="entry name" value="FHA_dom"/>
</dbReference>
<feature type="domain" description="FHA" evidence="1">
    <location>
        <begin position="23"/>
        <end position="72"/>
    </location>
</feature>
<dbReference type="SMART" id="SM00240">
    <property type="entry name" value="FHA"/>
    <property type="match status" value="1"/>
</dbReference>
<dbReference type="CDD" id="cd00060">
    <property type="entry name" value="FHA"/>
    <property type="match status" value="1"/>
</dbReference>
<comment type="caution">
    <text evidence="2">The sequence shown here is derived from an EMBL/GenBank/DDBJ whole genome shotgun (WGS) entry which is preliminary data.</text>
</comment>
<dbReference type="InterPro" id="IPR050923">
    <property type="entry name" value="Cell_Proc_Reg/RNA_Proc"/>
</dbReference>
<dbReference type="Pfam" id="PF00498">
    <property type="entry name" value="FHA"/>
    <property type="match status" value="1"/>
</dbReference>
<dbReference type="PANTHER" id="PTHR23308">
    <property type="entry name" value="NUCLEAR INHIBITOR OF PROTEIN PHOSPHATASE-1"/>
    <property type="match status" value="1"/>
</dbReference>
<reference evidence="2 3" key="1">
    <citation type="journal article" date="2014" name="Genome Announc.">
        <title>Draft Genome Sequence of the Iron-Oxidizing, Acidophilic, and Halotolerant 'Thiobacillus prosperus' Type Strain DSM 5130.</title>
        <authorList>
            <person name="Ossandon F.J."/>
            <person name="Cardenas J.P."/>
            <person name="Corbett M."/>
            <person name="Quatrini R."/>
            <person name="Holmes D.S."/>
            <person name="Watkin E."/>
        </authorList>
    </citation>
    <scope>NUCLEOTIDE SEQUENCE [LARGE SCALE GENOMIC DNA]</scope>
    <source>
        <strain evidence="2 3">DSM 5130</strain>
    </source>
</reference>
<evidence type="ECO:0000313" key="3">
    <source>
        <dbReference type="Proteomes" id="UP000029273"/>
    </source>
</evidence>
<dbReference type="PROSITE" id="PS50006">
    <property type="entry name" value="FHA_DOMAIN"/>
    <property type="match status" value="1"/>
</dbReference>
<keyword evidence="3" id="KW-1185">Reference proteome</keyword>
<evidence type="ECO:0000313" key="2">
    <source>
        <dbReference type="EMBL" id="OBS10314.1"/>
    </source>
</evidence>
<sequence length="235" mass="26060">MAKLILSRDMHVLDEYPLEKECITIGRKPDNDIQVNDRAISGYHCQIITVLNDSFLEDLQSTNGTFVNTRRITKHALRDGDLINLGTHQLQYVNEFAGAQGDNNDYERTMILQMDNAPPPPRASERQATGIANDAASPAPTTAQADTHAWLEILNGSNKGKRYEVTRAMTTLGKPGNQVAVITRRGRNFVIIGVEADTAGQYPRLNGEPISVRSMPLSNQDQIEVGGIRMTFRLE</sequence>
<proteinExistence type="predicted"/>